<reference evidence="2 3" key="1">
    <citation type="journal article" date="2019" name="Emerg. Microbes Infect.">
        <title>Comprehensive subspecies identification of 175 nontuberculous mycobacteria species based on 7547 genomic profiles.</title>
        <authorList>
            <person name="Matsumoto Y."/>
            <person name="Kinjo T."/>
            <person name="Motooka D."/>
            <person name="Nabeya D."/>
            <person name="Jung N."/>
            <person name="Uechi K."/>
            <person name="Horii T."/>
            <person name="Iida T."/>
            <person name="Fujita J."/>
            <person name="Nakamura S."/>
        </authorList>
    </citation>
    <scope>NUCLEOTIDE SEQUENCE [LARGE SCALE GENOMIC DNA]</scope>
    <source>
        <strain evidence="2 3">JCM 6377</strain>
    </source>
</reference>
<gene>
    <name evidence="2" type="ORF">MAGR_19970</name>
</gene>
<organism evidence="2 3">
    <name type="scientific">Mycolicibacterium agri</name>
    <name type="common">Mycobacterium agri</name>
    <dbReference type="NCBI Taxonomy" id="36811"/>
    <lineage>
        <taxon>Bacteria</taxon>
        <taxon>Bacillati</taxon>
        <taxon>Actinomycetota</taxon>
        <taxon>Actinomycetes</taxon>
        <taxon>Mycobacteriales</taxon>
        <taxon>Mycobacteriaceae</taxon>
        <taxon>Mycolicibacterium</taxon>
    </lineage>
</organism>
<dbReference type="Proteomes" id="UP000465302">
    <property type="component" value="Unassembled WGS sequence"/>
</dbReference>
<sequence length="78" mass="8476">MGLVRRYGARRVEQACSLSLDLDVVSVTKIASMLERATETSTPALPKAVGHTATRFARDPAEFSSTPTPLTIVTEENR</sequence>
<dbReference type="AlphaFoldDB" id="A0A7I9VZZ3"/>
<evidence type="ECO:0000313" key="3">
    <source>
        <dbReference type="Proteomes" id="UP000465302"/>
    </source>
</evidence>
<name>A0A7I9VZZ3_MYCAG</name>
<evidence type="ECO:0000313" key="2">
    <source>
        <dbReference type="EMBL" id="GFG50556.1"/>
    </source>
</evidence>
<accession>A0A7I9VZZ3</accession>
<dbReference type="EMBL" id="BLKS01000001">
    <property type="protein sequence ID" value="GFG50556.1"/>
    <property type="molecule type" value="Genomic_DNA"/>
</dbReference>
<protein>
    <submittedName>
        <fullName evidence="2">Uncharacterized protein</fullName>
    </submittedName>
</protein>
<proteinExistence type="predicted"/>
<comment type="caution">
    <text evidence="2">The sequence shown here is derived from an EMBL/GenBank/DDBJ whole genome shotgun (WGS) entry which is preliminary data.</text>
</comment>
<evidence type="ECO:0000256" key="1">
    <source>
        <dbReference type="SAM" id="MobiDB-lite"/>
    </source>
</evidence>
<feature type="region of interest" description="Disordered" evidence="1">
    <location>
        <begin position="56"/>
        <end position="78"/>
    </location>
</feature>